<dbReference type="CDD" id="cd13880">
    <property type="entry name" value="CuRO_2_MaLCC_like"/>
    <property type="match status" value="1"/>
</dbReference>
<dbReference type="InterPro" id="IPR033138">
    <property type="entry name" value="Cu_oxidase_CS"/>
</dbReference>
<dbReference type="Pfam" id="PF00394">
    <property type="entry name" value="Cu-oxidase"/>
    <property type="match status" value="1"/>
</dbReference>
<evidence type="ECO:0000259" key="8">
    <source>
        <dbReference type="Pfam" id="PF00394"/>
    </source>
</evidence>
<reference evidence="11" key="1">
    <citation type="journal article" date="2020" name="Stud. Mycol.">
        <title>101 Dothideomycetes genomes: a test case for predicting lifestyles and emergence of pathogens.</title>
        <authorList>
            <person name="Haridas S."/>
            <person name="Albert R."/>
            <person name="Binder M."/>
            <person name="Bloem J."/>
            <person name="Labutti K."/>
            <person name="Salamov A."/>
            <person name="Andreopoulos B."/>
            <person name="Baker S."/>
            <person name="Barry K."/>
            <person name="Bills G."/>
            <person name="Bluhm B."/>
            <person name="Cannon C."/>
            <person name="Castanera R."/>
            <person name="Culley D."/>
            <person name="Daum C."/>
            <person name="Ezra D."/>
            <person name="Gonzalez J."/>
            <person name="Henrissat B."/>
            <person name="Kuo A."/>
            <person name="Liang C."/>
            <person name="Lipzen A."/>
            <person name="Lutzoni F."/>
            <person name="Magnuson J."/>
            <person name="Mondo S."/>
            <person name="Nolan M."/>
            <person name="Ohm R."/>
            <person name="Pangilinan J."/>
            <person name="Park H.-J."/>
            <person name="Ramirez L."/>
            <person name="Alfaro M."/>
            <person name="Sun H."/>
            <person name="Tritt A."/>
            <person name="Yoshinaga Y."/>
            <person name="Zwiers L.-H."/>
            <person name="Turgeon B."/>
            <person name="Goodwin S."/>
            <person name="Spatafora J."/>
            <person name="Crous P."/>
            <person name="Grigoriev I."/>
        </authorList>
    </citation>
    <scope>NUCLEOTIDE SEQUENCE</scope>
    <source>
        <strain evidence="11">CBS 675.92</strain>
    </source>
</reference>
<gene>
    <name evidence="11" type="ORF">CC80DRAFT_521397</name>
</gene>
<protein>
    <submittedName>
        <fullName evidence="11">Laccase-1</fullName>
    </submittedName>
</protein>
<dbReference type="AlphaFoldDB" id="A0A6A5UG92"/>
<evidence type="ECO:0000259" key="10">
    <source>
        <dbReference type="Pfam" id="PF07732"/>
    </source>
</evidence>
<evidence type="ECO:0000313" key="11">
    <source>
        <dbReference type="EMBL" id="KAF1963350.1"/>
    </source>
</evidence>
<evidence type="ECO:0000259" key="9">
    <source>
        <dbReference type="Pfam" id="PF07731"/>
    </source>
</evidence>
<keyword evidence="3" id="KW-0677">Repeat</keyword>
<dbReference type="InterPro" id="IPR002355">
    <property type="entry name" value="Cu_oxidase_Cu_BS"/>
</dbReference>
<dbReference type="Pfam" id="PF07731">
    <property type="entry name" value="Cu-oxidase_2"/>
    <property type="match status" value="1"/>
</dbReference>
<dbReference type="Gene3D" id="2.60.40.420">
    <property type="entry name" value="Cupredoxins - blue copper proteins"/>
    <property type="match status" value="3"/>
</dbReference>
<dbReference type="Proteomes" id="UP000800035">
    <property type="component" value="Unassembled WGS sequence"/>
</dbReference>
<dbReference type="PROSITE" id="PS00080">
    <property type="entry name" value="MULTICOPPER_OXIDASE2"/>
    <property type="match status" value="1"/>
</dbReference>
<dbReference type="Pfam" id="PF07732">
    <property type="entry name" value="Cu-oxidase_3"/>
    <property type="match status" value="1"/>
</dbReference>
<evidence type="ECO:0000256" key="5">
    <source>
        <dbReference type="ARBA" id="ARBA00023008"/>
    </source>
</evidence>
<keyword evidence="4" id="KW-0560">Oxidoreductase</keyword>
<dbReference type="InterPro" id="IPR001117">
    <property type="entry name" value="Cu-oxidase_2nd"/>
</dbReference>
<feature type="domain" description="Plastocyanin-like" evidence="9">
    <location>
        <begin position="433"/>
        <end position="521"/>
    </location>
</feature>
<comment type="similarity">
    <text evidence="1">Belongs to the multicopper oxidase family.</text>
</comment>
<feature type="domain" description="Plastocyanin-like" evidence="10">
    <location>
        <begin position="86"/>
        <end position="189"/>
    </location>
</feature>
<dbReference type="InterPro" id="IPR008972">
    <property type="entry name" value="Cupredoxin"/>
</dbReference>
<dbReference type="OrthoDB" id="2121828at2759"/>
<keyword evidence="7" id="KW-0732">Signal</keyword>
<evidence type="ECO:0000313" key="12">
    <source>
        <dbReference type="Proteomes" id="UP000800035"/>
    </source>
</evidence>
<organism evidence="11 12">
    <name type="scientific">Byssothecium circinans</name>
    <dbReference type="NCBI Taxonomy" id="147558"/>
    <lineage>
        <taxon>Eukaryota</taxon>
        <taxon>Fungi</taxon>
        <taxon>Dikarya</taxon>
        <taxon>Ascomycota</taxon>
        <taxon>Pezizomycotina</taxon>
        <taxon>Dothideomycetes</taxon>
        <taxon>Pleosporomycetidae</taxon>
        <taxon>Pleosporales</taxon>
        <taxon>Massarineae</taxon>
        <taxon>Massarinaceae</taxon>
        <taxon>Byssothecium</taxon>
    </lineage>
</organism>
<evidence type="ECO:0000256" key="3">
    <source>
        <dbReference type="ARBA" id="ARBA00022737"/>
    </source>
</evidence>
<feature type="signal peptide" evidence="7">
    <location>
        <begin position="1"/>
        <end position="16"/>
    </location>
</feature>
<evidence type="ECO:0000256" key="2">
    <source>
        <dbReference type="ARBA" id="ARBA00022723"/>
    </source>
</evidence>
<dbReference type="GO" id="GO:0005507">
    <property type="term" value="F:copper ion binding"/>
    <property type="evidence" value="ECO:0007669"/>
    <property type="project" value="InterPro"/>
</dbReference>
<accession>A0A6A5UG92</accession>
<dbReference type="CDD" id="cd13854">
    <property type="entry name" value="CuRO_1_MaLCC_like"/>
    <property type="match status" value="1"/>
</dbReference>
<dbReference type="InterPro" id="IPR011706">
    <property type="entry name" value="Cu-oxidase_C"/>
</dbReference>
<keyword evidence="5" id="KW-0186">Copper</keyword>
<dbReference type="FunFam" id="2.60.40.420:FF:000021">
    <property type="entry name" value="Extracellular dihydrogeodin oxidase/laccase"/>
    <property type="match status" value="1"/>
</dbReference>
<dbReference type="PROSITE" id="PS00079">
    <property type="entry name" value="MULTICOPPER_OXIDASE1"/>
    <property type="match status" value="1"/>
</dbReference>
<dbReference type="GO" id="GO:0016491">
    <property type="term" value="F:oxidoreductase activity"/>
    <property type="evidence" value="ECO:0007669"/>
    <property type="project" value="UniProtKB-KW"/>
</dbReference>
<dbReference type="CDD" id="cd13901">
    <property type="entry name" value="CuRO_3_MaLCC_like"/>
    <property type="match status" value="1"/>
</dbReference>
<dbReference type="SUPFAM" id="SSF49503">
    <property type="entry name" value="Cupredoxins"/>
    <property type="match status" value="3"/>
</dbReference>
<dbReference type="EMBL" id="ML976977">
    <property type="protein sequence ID" value="KAF1963350.1"/>
    <property type="molecule type" value="Genomic_DNA"/>
</dbReference>
<evidence type="ECO:0000256" key="4">
    <source>
        <dbReference type="ARBA" id="ARBA00023002"/>
    </source>
</evidence>
<proteinExistence type="inferred from homology"/>
<keyword evidence="12" id="KW-1185">Reference proteome</keyword>
<dbReference type="InterPro" id="IPR045087">
    <property type="entry name" value="Cu-oxidase_fam"/>
</dbReference>
<name>A0A6A5UG92_9PLEO</name>
<dbReference type="FunFam" id="2.60.40.420:FF:000038">
    <property type="entry name" value="Extracellular dihydrogeodin oxidase/laccase"/>
    <property type="match status" value="1"/>
</dbReference>
<dbReference type="InterPro" id="IPR011707">
    <property type="entry name" value="Cu-oxidase-like_N"/>
</dbReference>
<evidence type="ECO:0000256" key="7">
    <source>
        <dbReference type="SAM" id="SignalP"/>
    </source>
</evidence>
<sequence>MALLRTLFCLVAAVAAAPNPQAQTTTSSAAPSTTSSSAVSVCTGNTAANRSVWCDYSIDTNYYEEVPNTGVTVEYWLEVQNVTLIERMVLTVNGTVPGPKIEANWGDTVRINVKNALTNNGTGIHWHGIRQNYTNQQDGVPSITQCPIAPGESYTYEWRATQYGSSWYHSHWSLQAWNGVFGPMVINGPATANYDVDLDMIVLSDWTWQTADEKWDYAQKVGPPMLDNGLINGKNVWGNGGSRYENTFESGKSYRLRIVNTAIDTHYKFAIDGHSFKVIAMDFVPIVPFDATVLDITMGQRYDIVVVADQDPKDYWMRAVPQGECSSDNNSANIRAIIRYDSSSTANPTSTAYEELMNDLCDDMPLFSLVPYLSQSVVNPIADNSDLSVSVGKNDAAVFKWRVGMNSMLVQWAEPSFLSILAGNVTEPVGLLVIETAIPVPHPIHLHGHDYFVLASERDATYDSSVALNLINPPRRDVVNLPVSGYMVMAFLTDNPGAWLMHCHIGWHTSQGLALQFVERESEIPALLNQQVMTDTCSAWFDWADGLGIKEEDSGV</sequence>
<dbReference type="PANTHER" id="PTHR11709:SF502">
    <property type="entry name" value="MULTICOPPER OXIDASE"/>
    <property type="match status" value="1"/>
</dbReference>
<feature type="domain" description="Plastocyanin-like" evidence="8">
    <location>
        <begin position="200"/>
        <end position="342"/>
    </location>
</feature>
<dbReference type="SMR" id="A0A6A5UG92"/>
<keyword evidence="2" id="KW-0479">Metal-binding</keyword>
<dbReference type="PANTHER" id="PTHR11709">
    <property type="entry name" value="MULTI-COPPER OXIDASE"/>
    <property type="match status" value="1"/>
</dbReference>
<keyword evidence="6" id="KW-0325">Glycoprotein</keyword>
<evidence type="ECO:0000256" key="6">
    <source>
        <dbReference type="ARBA" id="ARBA00023180"/>
    </source>
</evidence>
<feature type="chain" id="PRO_5025340874" evidence="7">
    <location>
        <begin position="17"/>
        <end position="556"/>
    </location>
</feature>
<evidence type="ECO:0000256" key="1">
    <source>
        <dbReference type="ARBA" id="ARBA00010609"/>
    </source>
</evidence>